<evidence type="ECO:0000313" key="2">
    <source>
        <dbReference type="Proteomes" id="UP001566331"/>
    </source>
</evidence>
<dbReference type="RefSeq" id="WP_370565028.1">
    <property type="nucleotide sequence ID" value="NZ_JBFWIB010000012.1"/>
</dbReference>
<dbReference type="Proteomes" id="UP001566331">
    <property type="component" value="Unassembled WGS sequence"/>
</dbReference>
<reference evidence="1 2" key="1">
    <citation type="submission" date="2024-07" db="EMBL/GenBank/DDBJ databases">
        <title>Luteimonas salilacus sp. nov., isolated from the shore soil of Salt Lake in Tibet of China.</title>
        <authorList>
            <person name="Zhang X."/>
            <person name="Li A."/>
        </authorList>
    </citation>
    <scope>NUCLEOTIDE SEQUENCE [LARGE SCALE GENOMIC DNA]</scope>
    <source>
        <strain evidence="1 2">B3-2-R+30</strain>
    </source>
</reference>
<protein>
    <submittedName>
        <fullName evidence="1">Uncharacterized protein</fullName>
    </submittedName>
</protein>
<comment type="caution">
    <text evidence="1">The sequence shown here is derived from an EMBL/GenBank/DDBJ whole genome shotgun (WGS) entry which is preliminary data.</text>
</comment>
<accession>A0ABV4HUW6</accession>
<name>A0ABV4HUW6_9GAMM</name>
<proteinExistence type="predicted"/>
<sequence>MTMEDVIETLLGGEIVDEMDHVTDMQRLARQRWERRAAAHGLQLPPGGWPG</sequence>
<gene>
    <name evidence="1" type="ORF">AB6713_13385</name>
</gene>
<evidence type="ECO:0000313" key="1">
    <source>
        <dbReference type="EMBL" id="MEZ0475596.1"/>
    </source>
</evidence>
<dbReference type="EMBL" id="JBFWIC010000019">
    <property type="protein sequence ID" value="MEZ0475596.1"/>
    <property type="molecule type" value="Genomic_DNA"/>
</dbReference>
<keyword evidence="2" id="KW-1185">Reference proteome</keyword>
<organism evidence="1 2">
    <name type="scientific">Luteimonas salinilitoris</name>
    <dbReference type="NCBI Taxonomy" id="3237697"/>
    <lineage>
        <taxon>Bacteria</taxon>
        <taxon>Pseudomonadati</taxon>
        <taxon>Pseudomonadota</taxon>
        <taxon>Gammaproteobacteria</taxon>
        <taxon>Lysobacterales</taxon>
        <taxon>Lysobacteraceae</taxon>
        <taxon>Luteimonas</taxon>
    </lineage>
</organism>